<evidence type="ECO:0000256" key="4">
    <source>
        <dbReference type="ARBA" id="ARBA00023136"/>
    </source>
</evidence>
<evidence type="ECO:0000313" key="7">
    <source>
        <dbReference type="Proteomes" id="UP000182624"/>
    </source>
</evidence>
<dbReference type="OrthoDB" id="8635523at2"/>
<organism evidence="6 7">
    <name type="scientific">Butyrivibrio proteoclasticus</name>
    <dbReference type="NCBI Taxonomy" id="43305"/>
    <lineage>
        <taxon>Bacteria</taxon>
        <taxon>Bacillati</taxon>
        <taxon>Bacillota</taxon>
        <taxon>Clostridia</taxon>
        <taxon>Lachnospirales</taxon>
        <taxon>Lachnospiraceae</taxon>
        <taxon>Butyrivibrio</taxon>
    </lineage>
</organism>
<keyword evidence="4 5" id="KW-0472">Membrane</keyword>
<dbReference type="PANTHER" id="PTHR33514:SF1">
    <property type="entry name" value="ABC TRANSPORTER PERMEASE"/>
    <property type="match status" value="1"/>
</dbReference>
<dbReference type="CDD" id="cd16914">
    <property type="entry name" value="EcfT"/>
    <property type="match status" value="1"/>
</dbReference>
<dbReference type="EMBL" id="FOXO01000034">
    <property type="protein sequence ID" value="SFQ32528.1"/>
    <property type="molecule type" value="Genomic_DNA"/>
</dbReference>
<dbReference type="GO" id="GO:0005886">
    <property type="term" value="C:plasma membrane"/>
    <property type="evidence" value="ECO:0007669"/>
    <property type="project" value="TreeGrafter"/>
</dbReference>
<evidence type="ECO:0000256" key="2">
    <source>
        <dbReference type="ARBA" id="ARBA00022692"/>
    </source>
</evidence>
<dbReference type="PANTHER" id="PTHR33514">
    <property type="entry name" value="PROTEIN ABCI12, CHLOROPLASTIC"/>
    <property type="match status" value="1"/>
</dbReference>
<feature type="transmembrane region" description="Helical" evidence="5">
    <location>
        <begin position="246"/>
        <end position="265"/>
    </location>
</feature>
<keyword evidence="7" id="KW-1185">Reference proteome</keyword>
<evidence type="ECO:0000256" key="5">
    <source>
        <dbReference type="SAM" id="Phobius"/>
    </source>
</evidence>
<dbReference type="Proteomes" id="UP000182624">
    <property type="component" value="Unassembled WGS sequence"/>
</dbReference>
<dbReference type="Pfam" id="PF02361">
    <property type="entry name" value="CbiQ"/>
    <property type="match status" value="1"/>
</dbReference>
<feature type="transmembrane region" description="Helical" evidence="5">
    <location>
        <begin position="23"/>
        <end position="54"/>
    </location>
</feature>
<evidence type="ECO:0000313" key="6">
    <source>
        <dbReference type="EMBL" id="SFQ32528.1"/>
    </source>
</evidence>
<keyword evidence="2 5" id="KW-0812">Transmembrane</keyword>
<feature type="transmembrane region" description="Helical" evidence="5">
    <location>
        <begin position="66"/>
        <end position="87"/>
    </location>
</feature>
<proteinExistence type="predicted"/>
<gene>
    <name evidence="6" type="ORF">SAMN04487928_1346</name>
</gene>
<evidence type="ECO:0000256" key="1">
    <source>
        <dbReference type="ARBA" id="ARBA00004141"/>
    </source>
</evidence>
<reference evidence="7" key="1">
    <citation type="submission" date="2016-10" db="EMBL/GenBank/DDBJ databases">
        <authorList>
            <person name="Varghese N."/>
            <person name="Submissions S."/>
        </authorList>
    </citation>
    <scope>NUCLEOTIDE SEQUENCE [LARGE SCALE GENOMIC DNA]</scope>
    <source>
        <strain evidence="7">P18</strain>
    </source>
</reference>
<keyword evidence="3 5" id="KW-1133">Transmembrane helix</keyword>
<comment type="subcellular location">
    <subcellularLocation>
        <location evidence="1">Membrane</location>
        <topology evidence="1">Multi-pass membrane protein</topology>
    </subcellularLocation>
</comment>
<feature type="transmembrane region" description="Helical" evidence="5">
    <location>
        <begin position="119"/>
        <end position="137"/>
    </location>
</feature>
<protein>
    <submittedName>
        <fullName evidence="6">Energy-coupling factor transport system permease protein</fullName>
    </submittedName>
</protein>
<sequence>MSRMISYEKKNTPIHRLSGFTKLVFFLLWCTVSALTFDTRILLAMIAIGVLLYIISGTKWKQVSSVFIAIMFFMIINLVWIFFFAPYEGCNIYGSRTEICHLFAGYTLTKEQLFYEFNVLIKYFTVIPSIFIFLVTTDPSELAASMNSIGVPYMIAYSIEIALRYIPDVQDEFHKIKNAQEARGIEMSSKGSLISRIKNTSAIIFPLLFSTMERIDVVSNAMELRGFGKKKQRSWYSKRILQTGDYLVLAFIICFFVFAMVITFYDGNRFYNPFI</sequence>
<dbReference type="InterPro" id="IPR003339">
    <property type="entry name" value="ABC/ECF_trnsptr_transmembrane"/>
</dbReference>
<dbReference type="AlphaFoldDB" id="A0A1I5XKQ7"/>
<dbReference type="RefSeq" id="WP_074891247.1">
    <property type="nucleotide sequence ID" value="NZ_FOXO01000034.1"/>
</dbReference>
<accession>A0A1I5XKQ7</accession>
<name>A0A1I5XKQ7_9FIRM</name>
<evidence type="ECO:0000256" key="3">
    <source>
        <dbReference type="ARBA" id="ARBA00022989"/>
    </source>
</evidence>